<comment type="caution">
    <text evidence="6">The sequence shown here is derived from an EMBL/GenBank/DDBJ whole genome shotgun (WGS) entry which is preliminary data.</text>
</comment>
<dbReference type="PANTHER" id="PTHR37306:SF1">
    <property type="entry name" value="COLICIN V PRODUCTION PROTEIN"/>
    <property type="match status" value="1"/>
</dbReference>
<feature type="transmembrane region" description="Helical" evidence="5">
    <location>
        <begin position="32"/>
        <end position="53"/>
    </location>
</feature>
<evidence type="ECO:0000256" key="1">
    <source>
        <dbReference type="ARBA" id="ARBA00004141"/>
    </source>
</evidence>
<accession>X1MFN2</accession>
<name>X1MFN2_9ZZZZ</name>
<evidence type="ECO:0000256" key="4">
    <source>
        <dbReference type="ARBA" id="ARBA00023136"/>
    </source>
</evidence>
<dbReference type="GO" id="GO:0016020">
    <property type="term" value="C:membrane"/>
    <property type="evidence" value="ECO:0007669"/>
    <property type="project" value="UniProtKB-SubCell"/>
</dbReference>
<evidence type="ECO:0008006" key="7">
    <source>
        <dbReference type="Google" id="ProtNLM"/>
    </source>
</evidence>
<sequence length="166" mass="17427">VDKLDMNWLDIVIIVAIAITTLIGLKFGLIKAVLSLAGLIVGVVLAGLFYVPLSEQLGFIPQATVAKVVAFAIIMIGVMIIAGVLAMVLKWVTSVMMLGWVNRIGGAVFGLVLGALLCGAVLALWVKFLGAGEVIANSSLAAILSHFPLVLNLLPGEFDSIRSVFI</sequence>
<keyword evidence="2 5" id="KW-0812">Transmembrane</keyword>
<dbReference type="Pfam" id="PF02674">
    <property type="entry name" value="Colicin_V"/>
    <property type="match status" value="1"/>
</dbReference>
<keyword evidence="3 5" id="KW-1133">Transmembrane helix</keyword>
<feature type="transmembrane region" description="Helical" evidence="5">
    <location>
        <begin position="6"/>
        <end position="25"/>
    </location>
</feature>
<feature type="transmembrane region" description="Helical" evidence="5">
    <location>
        <begin position="65"/>
        <end position="92"/>
    </location>
</feature>
<evidence type="ECO:0000256" key="5">
    <source>
        <dbReference type="SAM" id="Phobius"/>
    </source>
</evidence>
<feature type="non-terminal residue" evidence="6">
    <location>
        <position position="1"/>
    </location>
</feature>
<dbReference type="InterPro" id="IPR003825">
    <property type="entry name" value="Colicin-V_CvpA"/>
</dbReference>
<feature type="transmembrane region" description="Helical" evidence="5">
    <location>
        <begin position="104"/>
        <end position="128"/>
    </location>
</feature>
<dbReference type="PANTHER" id="PTHR37306">
    <property type="entry name" value="COLICIN V PRODUCTION PROTEIN"/>
    <property type="match status" value="1"/>
</dbReference>
<keyword evidence="4 5" id="KW-0472">Membrane</keyword>
<dbReference type="AlphaFoldDB" id="X1MFN2"/>
<evidence type="ECO:0000256" key="2">
    <source>
        <dbReference type="ARBA" id="ARBA00022692"/>
    </source>
</evidence>
<gene>
    <name evidence="6" type="ORF">S06H3_17175</name>
</gene>
<organism evidence="6">
    <name type="scientific">marine sediment metagenome</name>
    <dbReference type="NCBI Taxonomy" id="412755"/>
    <lineage>
        <taxon>unclassified sequences</taxon>
        <taxon>metagenomes</taxon>
        <taxon>ecological metagenomes</taxon>
    </lineage>
</organism>
<evidence type="ECO:0000313" key="6">
    <source>
        <dbReference type="EMBL" id="GAI05189.1"/>
    </source>
</evidence>
<reference evidence="6" key="1">
    <citation type="journal article" date="2014" name="Front. Microbiol.">
        <title>High frequency of phylogenetically diverse reductive dehalogenase-homologous genes in deep subseafloor sedimentary metagenomes.</title>
        <authorList>
            <person name="Kawai M."/>
            <person name="Futagami T."/>
            <person name="Toyoda A."/>
            <person name="Takaki Y."/>
            <person name="Nishi S."/>
            <person name="Hori S."/>
            <person name="Arai W."/>
            <person name="Tsubouchi T."/>
            <person name="Morono Y."/>
            <person name="Uchiyama I."/>
            <person name="Ito T."/>
            <person name="Fujiyama A."/>
            <person name="Inagaki F."/>
            <person name="Takami H."/>
        </authorList>
    </citation>
    <scope>NUCLEOTIDE SEQUENCE</scope>
    <source>
        <strain evidence="6">Expedition CK06-06</strain>
    </source>
</reference>
<comment type="subcellular location">
    <subcellularLocation>
        <location evidence="1">Membrane</location>
        <topology evidence="1">Multi-pass membrane protein</topology>
    </subcellularLocation>
</comment>
<dbReference type="EMBL" id="BARV01008564">
    <property type="protein sequence ID" value="GAI05189.1"/>
    <property type="molecule type" value="Genomic_DNA"/>
</dbReference>
<proteinExistence type="predicted"/>
<protein>
    <recommendedName>
        <fullName evidence="7">CvpA family protein</fullName>
    </recommendedName>
</protein>
<dbReference type="GO" id="GO:0009403">
    <property type="term" value="P:toxin biosynthetic process"/>
    <property type="evidence" value="ECO:0007669"/>
    <property type="project" value="InterPro"/>
</dbReference>
<evidence type="ECO:0000256" key="3">
    <source>
        <dbReference type="ARBA" id="ARBA00022989"/>
    </source>
</evidence>